<feature type="transmembrane region" description="Helical" evidence="8">
    <location>
        <begin position="223"/>
        <end position="243"/>
    </location>
</feature>
<dbReference type="SUPFAM" id="SSF103473">
    <property type="entry name" value="MFS general substrate transporter"/>
    <property type="match status" value="1"/>
</dbReference>
<evidence type="ECO:0000313" key="11">
    <source>
        <dbReference type="Proteomes" id="UP000199318"/>
    </source>
</evidence>
<feature type="transmembrane region" description="Helical" evidence="8">
    <location>
        <begin position="101"/>
        <end position="123"/>
    </location>
</feature>
<evidence type="ECO:0000256" key="2">
    <source>
        <dbReference type="ARBA" id="ARBA00008537"/>
    </source>
</evidence>
<name>A0A1H9TBK3_9BACI</name>
<feature type="transmembrane region" description="Helical" evidence="8">
    <location>
        <begin position="434"/>
        <end position="458"/>
    </location>
</feature>
<dbReference type="InterPro" id="IPR004638">
    <property type="entry name" value="EmrB-like"/>
</dbReference>
<dbReference type="GO" id="GO:0005886">
    <property type="term" value="C:plasma membrane"/>
    <property type="evidence" value="ECO:0007669"/>
    <property type="project" value="UniProtKB-SubCell"/>
</dbReference>
<evidence type="ECO:0000259" key="9">
    <source>
        <dbReference type="PROSITE" id="PS50850"/>
    </source>
</evidence>
<dbReference type="PANTHER" id="PTHR42718:SF9">
    <property type="entry name" value="MAJOR FACILITATOR SUPERFAMILY MULTIDRUG TRANSPORTER MFSC"/>
    <property type="match status" value="1"/>
</dbReference>
<keyword evidence="6 8" id="KW-1133">Transmembrane helix</keyword>
<sequence>MRKIPDKWLVVITVLLGAFTVILNNSMLNPAVPHFMAVFQADAVAAGWVITVFMVTMGMAMPLTGYLADKYGKKQMYISGMALFISGSVFGSLSWDLSSLIMFRGLQGLGGGLIMPLSMALIFDAFPRNERGLATGIYGVAAMMAPTIGPTLGGVMIELAAWQWLFLMNIPIGAAGLLFAARYLPKSRTVPEIRFDLPGFITVTAGVGAVLTALGRISELAHLMNPVNIGLVVLGAGSIALFIRIETRKQQPLLDLSIFRIRAYTYSVWVAIIGSMSLFGGIFLIPLLIQNVYGYGAIMTGLVFLPAALLTGVFMTIGGRLLDKQGPTLIVTAGLTLLTLGTGLMGFLDMTTSLWLIFFLNAVRGVGMGLSNMPATTAGMNSIPEAFVSRGSAMNNVMRQMSSALGIVFVSVYFEVRRAQLMNGESLLVEEASLAAINEGFIVLAVISLLSIPAGLLLGREYQKSSDADEKGE</sequence>
<comment type="caution">
    <text evidence="10">The sequence shown here is derived from an EMBL/GenBank/DDBJ whole genome shotgun (WGS) entry which is preliminary data.</text>
</comment>
<dbReference type="EMBL" id="FOGV01000009">
    <property type="protein sequence ID" value="SER94700.1"/>
    <property type="molecule type" value="Genomic_DNA"/>
</dbReference>
<dbReference type="PRINTS" id="PR01036">
    <property type="entry name" value="TCRTETB"/>
</dbReference>
<evidence type="ECO:0000256" key="6">
    <source>
        <dbReference type="ARBA" id="ARBA00022989"/>
    </source>
</evidence>
<keyword evidence="7 8" id="KW-0472">Membrane</keyword>
<comment type="subcellular location">
    <subcellularLocation>
        <location evidence="1">Cell membrane</location>
        <topology evidence="1">Multi-pass membrane protein</topology>
    </subcellularLocation>
</comment>
<feature type="transmembrane region" description="Helical" evidence="8">
    <location>
        <begin position="329"/>
        <end position="348"/>
    </location>
</feature>
<evidence type="ECO:0000256" key="7">
    <source>
        <dbReference type="ARBA" id="ARBA00023136"/>
    </source>
</evidence>
<dbReference type="RefSeq" id="WP_093072694.1">
    <property type="nucleotide sequence ID" value="NZ_FOGV01000009.1"/>
</dbReference>
<dbReference type="InterPro" id="IPR020846">
    <property type="entry name" value="MFS_dom"/>
</dbReference>
<dbReference type="PANTHER" id="PTHR42718">
    <property type="entry name" value="MAJOR FACILITATOR SUPERFAMILY MULTIDRUG TRANSPORTER MFSC"/>
    <property type="match status" value="1"/>
</dbReference>
<feature type="transmembrane region" description="Helical" evidence="8">
    <location>
        <begin position="396"/>
        <end position="414"/>
    </location>
</feature>
<keyword evidence="3" id="KW-0813">Transport</keyword>
<feature type="domain" description="Major facilitator superfamily (MFS) profile" evidence="9">
    <location>
        <begin position="10"/>
        <end position="463"/>
    </location>
</feature>
<dbReference type="OrthoDB" id="9816041at2"/>
<keyword evidence="11" id="KW-1185">Reference proteome</keyword>
<dbReference type="Gene3D" id="1.20.1250.20">
    <property type="entry name" value="MFS general substrate transporter like domains"/>
    <property type="match status" value="1"/>
</dbReference>
<feature type="transmembrane region" description="Helical" evidence="8">
    <location>
        <begin position="43"/>
        <end position="64"/>
    </location>
</feature>
<proteinExistence type="inferred from homology"/>
<dbReference type="Proteomes" id="UP000199318">
    <property type="component" value="Unassembled WGS sequence"/>
</dbReference>
<organism evidence="10 11">
    <name type="scientific">Salisediminibacterium halotolerans</name>
    <dbReference type="NCBI Taxonomy" id="517425"/>
    <lineage>
        <taxon>Bacteria</taxon>
        <taxon>Bacillati</taxon>
        <taxon>Bacillota</taxon>
        <taxon>Bacilli</taxon>
        <taxon>Bacillales</taxon>
        <taxon>Bacillaceae</taxon>
        <taxon>Salisediminibacterium</taxon>
    </lineage>
</organism>
<keyword evidence="4" id="KW-1003">Cell membrane</keyword>
<gene>
    <name evidence="10" type="ORF">SAMN05444126_10984</name>
</gene>
<dbReference type="CDD" id="cd17503">
    <property type="entry name" value="MFS_LmrB_MDR_like"/>
    <property type="match status" value="1"/>
</dbReference>
<dbReference type="Pfam" id="PF07690">
    <property type="entry name" value="MFS_1"/>
    <property type="match status" value="1"/>
</dbReference>
<evidence type="ECO:0000256" key="3">
    <source>
        <dbReference type="ARBA" id="ARBA00022448"/>
    </source>
</evidence>
<dbReference type="InterPro" id="IPR036259">
    <property type="entry name" value="MFS_trans_sf"/>
</dbReference>
<feature type="transmembrane region" description="Helical" evidence="8">
    <location>
        <begin position="7"/>
        <end position="23"/>
    </location>
</feature>
<dbReference type="STRING" id="1464123.SAMN05444126_10984"/>
<accession>A0A1H9TBK3</accession>
<keyword evidence="5 8" id="KW-0812">Transmembrane</keyword>
<evidence type="ECO:0000256" key="5">
    <source>
        <dbReference type="ARBA" id="ARBA00022692"/>
    </source>
</evidence>
<feature type="transmembrane region" description="Helical" evidence="8">
    <location>
        <begin position="197"/>
        <end position="217"/>
    </location>
</feature>
<dbReference type="Gene3D" id="1.20.1720.10">
    <property type="entry name" value="Multidrug resistance protein D"/>
    <property type="match status" value="1"/>
</dbReference>
<dbReference type="GO" id="GO:0022857">
    <property type="term" value="F:transmembrane transporter activity"/>
    <property type="evidence" value="ECO:0007669"/>
    <property type="project" value="InterPro"/>
</dbReference>
<dbReference type="AlphaFoldDB" id="A0A1H9TBK3"/>
<evidence type="ECO:0000256" key="4">
    <source>
        <dbReference type="ARBA" id="ARBA00022475"/>
    </source>
</evidence>
<evidence type="ECO:0000256" key="1">
    <source>
        <dbReference type="ARBA" id="ARBA00004651"/>
    </source>
</evidence>
<protein>
    <submittedName>
        <fullName evidence="10">Drug resistance transporter, EmrB/QacA subfamily</fullName>
    </submittedName>
</protein>
<dbReference type="PROSITE" id="PS50850">
    <property type="entry name" value="MFS"/>
    <property type="match status" value="1"/>
</dbReference>
<dbReference type="InterPro" id="IPR011701">
    <property type="entry name" value="MFS"/>
</dbReference>
<comment type="similarity">
    <text evidence="2">Belongs to the major facilitator superfamily. EmrB family.</text>
</comment>
<feature type="transmembrane region" description="Helical" evidence="8">
    <location>
        <begin position="135"/>
        <end position="157"/>
    </location>
</feature>
<feature type="transmembrane region" description="Helical" evidence="8">
    <location>
        <begin position="76"/>
        <end position="95"/>
    </location>
</feature>
<evidence type="ECO:0000256" key="8">
    <source>
        <dbReference type="SAM" id="Phobius"/>
    </source>
</evidence>
<dbReference type="NCBIfam" id="TIGR00711">
    <property type="entry name" value="efflux_EmrB"/>
    <property type="match status" value="1"/>
</dbReference>
<feature type="transmembrane region" description="Helical" evidence="8">
    <location>
        <begin position="295"/>
        <end position="317"/>
    </location>
</feature>
<reference evidence="11" key="1">
    <citation type="submission" date="2016-10" db="EMBL/GenBank/DDBJ databases">
        <authorList>
            <person name="de Groot N.N."/>
        </authorList>
    </citation>
    <scope>NUCLEOTIDE SEQUENCE [LARGE SCALE GENOMIC DNA]</scope>
    <source>
        <strain evidence="11">10nlg</strain>
    </source>
</reference>
<feature type="transmembrane region" description="Helical" evidence="8">
    <location>
        <begin position="264"/>
        <end position="289"/>
    </location>
</feature>
<feature type="transmembrane region" description="Helical" evidence="8">
    <location>
        <begin position="163"/>
        <end position="185"/>
    </location>
</feature>
<evidence type="ECO:0000313" key="10">
    <source>
        <dbReference type="EMBL" id="SER94700.1"/>
    </source>
</evidence>